<dbReference type="Gene3D" id="1.10.10.10">
    <property type="entry name" value="Winged helix-like DNA-binding domain superfamily/Winged helix DNA-binding domain"/>
    <property type="match status" value="1"/>
</dbReference>
<proteinExistence type="inferred from homology"/>
<reference evidence="6 7" key="1">
    <citation type="submission" date="2017-05" db="EMBL/GenBank/DDBJ databases">
        <title>Complete and WGS of Bordetella genogroups.</title>
        <authorList>
            <person name="Spilker T."/>
            <person name="LiPuma J."/>
        </authorList>
    </citation>
    <scope>NUCLEOTIDE SEQUENCE [LARGE SCALE GENOMIC DNA]</scope>
    <source>
        <strain evidence="6 7">AU10456</strain>
    </source>
</reference>
<dbReference type="RefSeq" id="WP_094799246.1">
    <property type="nucleotide sequence ID" value="NZ_NEVN01000004.1"/>
</dbReference>
<dbReference type="InterPro" id="IPR036388">
    <property type="entry name" value="WH-like_DNA-bd_sf"/>
</dbReference>
<dbReference type="SUPFAM" id="SSF46785">
    <property type="entry name" value="Winged helix' DNA-binding domain"/>
    <property type="match status" value="1"/>
</dbReference>
<evidence type="ECO:0000256" key="3">
    <source>
        <dbReference type="ARBA" id="ARBA00023125"/>
    </source>
</evidence>
<dbReference type="Proteomes" id="UP000216913">
    <property type="component" value="Unassembled WGS sequence"/>
</dbReference>
<dbReference type="PANTHER" id="PTHR30126">
    <property type="entry name" value="HTH-TYPE TRANSCRIPTIONAL REGULATOR"/>
    <property type="match status" value="1"/>
</dbReference>
<evidence type="ECO:0000256" key="1">
    <source>
        <dbReference type="ARBA" id="ARBA00009437"/>
    </source>
</evidence>
<evidence type="ECO:0000313" key="7">
    <source>
        <dbReference type="Proteomes" id="UP000216913"/>
    </source>
</evidence>
<dbReference type="PROSITE" id="PS50931">
    <property type="entry name" value="HTH_LYSR"/>
    <property type="match status" value="1"/>
</dbReference>
<dbReference type="SUPFAM" id="SSF53850">
    <property type="entry name" value="Periplasmic binding protein-like II"/>
    <property type="match status" value="1"/>
</dbReference>
<dbReference type="OrthoDB" id="8715249at2"/>
<dbReference type="Pfam" id="PF03466">
    <property type="entry name" value="LysR_substrate"/>
    <property type="match status" value="1"/>
</dbReference>
<dbReference type="Pfam" id="PF00126">
    <property type="entry name" value="HTH_1"/>
    <property type="match status" value="1"/>
</dbReference>
<keyword evidence="4" id="KW-0804">Transcription</keyword>
<comment type="similarity">
    <text evidence="1">Belongs to the LysR transcriptional regulatory family.</text>
</comment>
<evidence type="ECO:0000256" key="4">
    <source>
        <dbReference type="ARBA" id="ARBA00023163"/>
    </source>
</evidence>
<dbReference type="InterPro" id="IPR036390">
    <property type="entry name" value="WH_DNA-bd_sf"/>
</dbReference>
<keyword evidence="3" id="KW-0238">DNA-binding</keyword>
<evidence type="ECO:0000313" key="6">
    <source>
        <dbReference type="EMBL" id="OZI53739.1"/>
    </source>
</evidence>
<dbReference type="GO" id="GO:0000976">
    <property type="term" value="F:transcription cis-regulatory region binding"/>
    <property type="evidence" value="ECO:0007669"/>
    <property type="project" value="TreeGrafter"/>
</dbReference>
<evidence type="ECO:0000259" key="5">
    <source>
        <dbReference type="PROSITE" id="PS50931"/>
    </source>
</evidence>
<dbReference type="EMBL" id="NEVP01000004">
    <property type="protein sequence ID" value="OZI53739.1"/>
    <property type="molecule type" value="Genomic_DNA"/>
</dbReference>
<dbReference type="Gene3D" id="3.40.190.10">
    <property type="entry name" value="Periplasmic binding protein-like II"/>
    <property type="match status" value="2"/>
</dbReference>
<comment type="caution">
    <text evidence="6">The sequence shown here is derived from an EMBL/GenBank/DDBJ whole genome shotgun (WGS) entry which is preliminary data.</text>
</comment>
<keyword evidence="2" id="KW-0805">Transcription regulation</keyword>
<sequence length="303" mass="33632">MHLKLLEDFIALSKSSSLFRAAESRNVTHPAFGRRIRALEEWAGVPLVERGTQHTQLNASGKVVLAAALEVMDILNDTRASLQKPEQARARRVLIASGRTLSHLVLPGLMLRLQQSLPPFQTKVITTTLNYGIDMLVDGEVDFLLCHAHDPIYEKIDNPSFKYRRVGADKLVAVSAPLAPGHPRFQVPRIRTDPAVPFLDYSDSMSLGKIMRSRLKGICTPALLNTVYESDLADAILAVARQGLGLAWLPYTLVEQDLKAGTLVRADHEVNDIDMEIRLYVAADNPRALARQIWSETERSLAV</sequence>
<gene>
    <name evidence="6" type="ORF">CAL25_07195</name>
</gene>
<dbReference type="AlphaFoldDB" id="A0A261TVP9"/>
<name>A0A261TVP9_9BORD</name>
<keyword evidence="7" id="KW-1185">Reference proteome</keyword>
<dbReference type="PANTHER" id="PTHR30126:SF2">
    <property type="entry name" value="HTH-TYPE TRANSCRIPTIONAL REGULATOR YJIE"/>
    <property type="match status" value="1"/>
</dbReference>
<protein>
    <recommendedName>
        <fullName evidence="5">HTH lysR-type domain-containing protein</fullName>
    </recommendedName>
</protein>
<dbReference type="CDD" id="cd05466">
    <property type="entry name" value="PBP2_LTTR_substrate"/>
    <property type="match status" value="1"/>
</dbReference>
<evidence type="ECO:0000256" key="2">
    <source>
        <dbReference type="ARBA" id="ARBA00023015"/>
    </source>
</evidence>
<dbReference type="InterPro" id="IPR005119">
    <property type="entry name" value="LysR_subst-bd"/>
</dbReference>
<accession>A0A261TVP9</accession>
<dbReference type="InterPro" id="IPR000847">
    <property type="entry name" value="LysR_HTH_N"/>
</dbReference>
<dbReference type="GO" id="GO:0003700">
    <property type="term" value="F:DNA-binding transcription factor activity"/>
    <property type="evidence" value="ECO:0007669"/>
    <property type="project" value="InterPro"/>
</dbReference>
<feature type="domain" description="HTH lysR-type" evidence="5">
    <location>
        <begin position="1"/>
        <end position="58"/>
    </location>
</feature>
<organism evidence="6 7">
    <name type="scientific">Bordetella genomosp. 5</name>
    <dbReference type="NCBI Taxonomy" id="1395608"/>
    <lineage>
        <taxon>Bacteria</taxon>
        <taxon>Pseudomonadati</taxon>
        <taxon>Pseudomonadota</taxon>
        <taxon>Betaproteobacteria</taxon>
        <taxon>Burkholderiales</taxon>
        <taxon>Alcaligenaceae</taxon>
        <taxon>Bordetella</taxon>
    </lineage>
</organism>